<evidence type="ECO:0000256" key="2">
    <source>
        <dbReference type="ARBA" id="ARBA00010835"/>
    </source>
</evidence>
<evidence type="ECO:0000256" key="4">
    <source>
        <dbReference type="ARBA" id="ARBA00023128"/>
    </source>
</evidence>
<dbReference type="AlphaFoldDB" id="M5GEE5"/>
<protein>
    <recommendedName>
        <fullName evidence="6">Prokaryotic-type class I peptide chain release factors domain-containing protein</fullName>
    </recommendedName>
</protein>
<dbReference type="GO" id="GO:0034551">
    <property type="term" value="P:mitochondrial respiratory chain complex III assembly"/>
    <property type="evidence" value="ECO:0007669"/>
    <property type="project" value="InterPro"/>
</dbReference>
<keyword evidence="3" id="KW-0809">Transit peptide</keyword>
<evidence type="ECO:0000256" key="3">
    <source>
        <dbReference type="ARBA" id="ARBA00022946"/>
    </source>
</evidence>
<dbReference type="InterPro" id="IPR045853">
    <property type="entry name" value="Pep_chain_release_fac_I_sf"/>
</dbReference>
<dbReference type="OMA" id="ACQETRS"/>
<dbReference type="STRING" id="1858805.M5GEE5"/>
<dbReference type="Proteomes" id="UP000030653">
    <property type="component" value="Unassembled WGS sequence"/>
</dbReference>
<keyword evidence="8" id="KW-1185">Reference proteome</keyword>
<dbReference type="HOGENOM" id="CLU_1015846_0_0_1"/>
<dbReference type="InterPro" id="IPR000352">
    <property type="entry name" value="Pep_chain_release_fac_I"/>
</dbReference>
<organism evidence="7 8">
    <name type="scientific">Dacryopinax primogenitus (strain DJM 731)</name>
    <name type="common">Brown rot fungus</name>
    <dbReference type="NCBI Taxonomy" id="1858805"/>
    <lineage>
        <taxon>Eukaryota</taxon>
        <taxon>Fungi</taxon>
        <taxon>Dikarya</taxon>
        <taxon>Basidiomycota</taxon>
        <taxon>Agaricomycotina</taxon>
        <taxon>Dacrymycetes</taxon>
        <taxon>Dacrymycetales</taxon>
        <taxon>Dacrymycetaceae</taxon>
        <taxon>Dacryopinax</taxon>
    </lineage>
</organism>
<reference evidence="7 8" key="1">
    <citation type="journal article" date="2012" name="Science">
        <title>The Paleozoic origin of enzymatic lignin decomposition reconstructed from 31 fungal genomes.</title>
        <authorList>
            <person name="Floudas D."/>
            <person name="Binder M."/>
            <person name="Riley R."/>
            <person name="Barry K."/>
            <person name="Blanchette R.A."/>
            <person name="Henrissat B."/>
            <person name="Martinez A.T."/>
            <person name="Otillar R."/>
            <person name="Spatafora J.W."/>
            <person name="Yadav J.S."/>
            <person name="Aerts A."/>
            <person name="Benoit I."/>
            <person name="Boyd A."/>
            <person name="Carlson A."/>
            <person name="Copeland A."/>
            <person name="Coutinho P.M."/>
            <person name="de Vries R.P."/>
            <person name="Ferreira P."/>
            <person name="Findley K."/>
            <person name="Foster B."/>
            <person name="Gaskell J."/>
            <person name="Glotzer D."/>
            <person name="Gorecki P."/>
            <person name="Heitman J."/>
            <person name="Hesse C."/>
            <person name="Hori C."/>
            <person name="Igarashi K."/>
            <person name="Jurgens J.A."/>
            <person name="Kallen N."/>
            <person name="Kersten P."/>
            <person name="Kohler A."/>
            <person name="Kuees U."/>
            <person name="Kumar T.K.A."/>
            <person name="Kuo A."/>
            <person name="LaButti K."/>
            <person name="Larrondo L.F."/>
            <person name="Lindquist E."/>
            <person name="Ling A."/>
            <person name="Lombard V."/>
            <person name="Lucas S."/>
            <person name="Lundell T."/>
            <person name="Martin R."/>
            <person name="McLaughlin D.J."/>
            <person name="Morgenstern I."/>
            <person name="Morin E."/>
            <person name="Murat C."/>
            <person name="Nagy L.G."/>
            <person name="Nolan M."/>
            <person name="Ohm R.A."/>
            <person name="Patyshakuliyeva A."/>
            <person name="Rokas A."/>
            <person name="Ruiz-Duenas F.J."/>
            <person name="Sabat G."/>
            <person name="Salamov A."/>
            <person name="Samejima M."/>
            <person name="Schmutz J."/>
            <person name="Slot J.C."/>
            <person name="St John F."/>
            <person name="Stenlid J."/>
            <person name="Sun H."/>
            <person name="Sun S."/>
            <person name="Syed K."/>
            <person name="Tsang A."/>
            <person name="Wiebenga A."/>
            <person name="Young D."/>
            <person name="Pisabarro A."/>
            <person name="Eastwood D.C."/>
            <person name="Martin F."/>
            <person name="Cullen D."/>
            <person name="Grigoriev I.V."/>
            <person name="Hibbett D.S."/>
        </authorList>
    </citation>
    <scope>NUCLEOTIDE SEQUENCE [LARGE SCALE GENOMIC DNA]</scope>
    <source>
        <strain evidence="7 8">DJM-731 SS1</strain>
    </source>
</reference>
<dbReference type="GO" id="GO:0005739">
    <property type="term" value="C:mitochondrion"/>
    <property type="evidence" value="ECO:0007669"/>
    <property type="project" value="UniProtKB-SubCell"/>
</dbReference>
<evidence type="ECO:0000313" key="7">
    <source>
        <dbReference type="EMBL" id="EJU05357.1"/>
    </source>
</evidence>
<dbReference type="Gene3D" id="3.30.160.20">
    <property type="match status" value="1"/>
</dbReference>
<dbReference type="PANTHER" id="PTHR46203:SF1">
    <property type="entry name" value="MITOCHONDRIAL TRANSLATION RELEASE FACTOR IN RESCUE"/>
    <property type="match status" value="1"/>
</dbReference>
<evidence type="ECO:0000259" key="6">
    <source>
        <dbReference type="Pfam" id="PF00472"/>
    </source>
</evidence>
<comment type="similarity">
    <text evidence="2">Belongs to the prokaryotic/mitochondrial release factor family.</text>
</comment>
<evidence type="ECO:0000313" key="8">
    <source>
        <dbReference type="Proteomes" id="UP000030653"/>
    </source>
</evidence>
<gene>
    <name evidence="7" type="ORF">DACRYDRAFT_92714</name>
</gene>
<dbReference type="PANTHER" id="PTHR46203">
    <property type="entry name" value="PROBABLE PEPTIDE CHAIN RELEASE FACTOR C12ORF65"/>
    <property type="match status" value="1"/>
</dbReference>
<dbReference type="CDD" id="cd20267">
    <property type="entry name" value="Complex1_LYR_LYRM7"/>
    <property type="match status" value="1"/>
</dbReference>
<comment type="subcellular location">
    <subcellularLocation>
        <location evidence="1">Mitochondrion</location>
    </subcellularLocation>
</comment>
<dbReference type="GO" id="GO:0003747">
    <property type="term" value="F:translation release factor activity"/>
    <property type="evidence" value="ECO:0007669"/>
    <property type="project" value="InterPro"/>
</dbReference>
<dbReference type="GeneID" id="63692163"/>
<dbReference type="EMBL" id="JH795856">
    <property type="protein sequence ID" value="EJU05357.1"/>
    <property type="molecule type" value="Genomic_DNA"/>
</dbReference>
<dbReference type="Pfam" id="PF00472">
    <property type="entry name" value="RF-1"/>
    <property type="match status" value="1"/>
</dbReference>
<dbReference type="SUPFAM" id="SSF75620">
    <property type="entry name" value="Release factor"/>
    <property type="match status" value="1"/>
</dbReference>
<evidence type="ECO:0000256" key="5">
    <source>
        <dbReference type="SAM" id="MobiDB-lite"/>
    </source>
</evidence>
<sequence>MVSPQAQAAARAAYRAIFRATTVTFKGDEPLLRAFRQKTREAYVANRSLADEAAYAGAVKHANDVAEVLLKNVAQAKQREDGSWNLRMTEHTELGDNETINRFASSKMSRDRPRGTQMRAFSTFLPRQSYTRDKREAHQKRELPVLKAEDLEESFVRGSGPGGQAINKTSSCVSLIHRPTGIRVLAQPTRSRQQNRKIARKILLDKLDQLMNPGLSKTDMKRDKIRERKRQRDKKRRKEVGDAEDEIEDDLKNPLRMGLPRDG</sequence>
<dbReference type="RefSeq" id="XP_040632251.1">
    <property type="nucleotide sequence ID" value="XM_040777101.1"/>
</dbReference>
<keyword evidence="4" id="KW-0496">Mitochondrion</keyword>
<dbReference type="GO" id="GO:0032543">
    <property type="term" value="P:mitochondrial translation"/>
    <property type="evidence" value="ECO:0007669"/>
    <property type="project" value="UniProtKB-ARBA"/>
</dbReference>
<feature type="domain" description="Prokaryotic-type class I peptide chain release factors" evidence="6">
    <location>
        <begin position="146"/>
        <end position="247"/>
    </location>
</feature>
<feature type="compositionally biased region" description="Basic residues" evidence="5">
    <location>
        <begin position="227"/>
        <end position="238"/>
    </location>
</feature>
<feature type="region of interest" description="Disordered" evidence="5">
    <location>
        <begin position="212"/>
        <end position="263"/>
    </location>
</feature>
<evidence type="ECO:0000256" key="1">
    <source>
        <dbReference type="ARBA" id="ARBA00004173"/>
    </source>
</evidence>
<name>M5GEE5_DACPD</name>
<dbReference type="InterPro" id="IPR045298">
    <property type="entry name" value="Complex1_LYR_LYRM7"/>
</dbReference>
<proteinExistence type="inferred from homology"/>
<accession>M5GEE5</accession>
<dbReference type="InterPro" id="IPR052405">
    <property type="entry name" value="Mito_Transl_Release_Factor"/>
</dbReference>
<dbReference type="OrthoDB" id="277888at2759"/>